<evidence type="ECO:0000256" key="2">
    <source>
        <dbReference type="ARBA" id="ARBA00022747"/>
    </source>
</evidence>
<dbReference type="GO" id="GO:0016787">
    <property type="term" value="F:hydrolase activity"/>
    <property type="evidence" value="ECO:0007669"/>
    <property type="project" value="UniProtKB-KW"/>
</dbReference>
<evidence type="ECO:0000259" key="5">
    <source>
        <dbReference type="Pfam" id="PF01420"/>
    </source>
</evidence>
<keyword evidence="3" id="KW-0238">DNA-binding</keyword>
<dbReference type="EC" id="3.1.21.-" evidence="6"/>
<dbReference type="Gene3D" id="3.90.220.20">
    <property type="entry name" value="DNA methylase specificity domains"/>
    <property type="match status" value="2"/>
</dbReference>
<keyword evidence="6" id="KW-0378">Hydrolase</keyword>
<dbReference type="InterPro" id="IPR051212">
    <property type="entry name" value="Type-I_RE_S_subunit"/>
</dbReference>
<name>A0ABS9BFD1_9BACT</name>
<comment type="caution">
    <text evidence="6">The sequence shown here is derived from an EMBL/GenBank/DDBJ whole genome shotgun (WGS) entry which is preliminary data.</text>
</comment>
<evidence type="ECO:0000313" key="7">
    <source>
        <dbReference type="Proteomes" id="UP001200145"/>
    </source>
</evidence>
<dbReference type="EMBL" id="JAKEVY010000002">
    <property type="protein sequence ID" value="MCF1714419.1"/>
    <property type="molecule type" value="Genomic_DNA"/>
</dbReference>
<sequence length="488" mass="55360">MSVDLKFIPLTFITSNEEILKQIKNTVLFSYLLSKNEETSLNYYLETTQYGFTASALGSGSHKLVRITDINNGKVDWNTVPFCNCSDDNKYLLRDHDILVARTGGTTGKSFIVNSPPKNAVFASYLIRLRLNKNANIDFITCFLNSYLFWSQIIEMKSGSAMPNVNAEKLKTLKLPKCDIKTQREIILAFQNEQNRNELSGLYQKVNSIEILFKDSNELSSNLNYQQDLLIQLRQSFLSEAMQGKLVKQDPKDGHAKDLLQKIKAEKAKSGKKERELPPIKPEEIPFEIPGNWVWARLGDICSKIGSGSTPKGSNYTKTGIPFFRSQNVYDEGLIYEDIKYISDEVHSQMSGTTVFSNDILLNITGGSLGRCSLVQEDFKEGNVSQHVCIIRPVQFSNRFLHKVILSPFFQKLIFKSTTGAGREGLPKYNLEQFLVPIPPIPEQSRIVKKLTELMNLCDDLQQSIQDTREQNDLLLQQVLKEALMLNK</sequence>
<evidence type="ECO:0000256" key="4">
    <source>
        <dbReference type="SAM" id="Coils"/>
    </source>
</evidence>
<dbReference type="InterPro" id="IPR000055">
    <property type="entry name" value="Restrct_endonuc_typeI_TRD"/>
</dbReference>
<dbReference type="PANTHER" id="PTHR43140:SF1">
    <property type="entry name" value="TYPE I RESTRICTION ENZYME ECOKI SPECIFICITY SUBUNIT"/>
    <property type="match status" value="1"/>
</dbReference>
<keyword evidence="4" id="KW-0175">Coiled coil</keyword>
<dbReference type="GO" id="GO:0004519">
    <property type="term" value="F:endonuclease activity"/>
    <property type="evidence" value="ECO:0007669"/>
    <property type="project" value="UniProtKB-KW"/>
</dbReference>
<keyword evidence="2" id="KW-0680">Restriction system</keyword>
<dbReference type="Proteomes" id="UP001200145">
    <property type="component" value="Unassembled WGS sequence"/>
</dbReference>
<accession>A0ABS9BFD1</accession>
<dbReference type="Pfam" id="PF01420">
    <property type="entry name" value="Methylase_S"/>
    <property type="match status" value="2"/>
</dbReference>
<keyword evidence="7" id="KW-1185">Reference proteome</keyword>
<gene>
    <name evidence="6" type="ORF">L0U88_07250</name>
</gene>
<proteinExistence type="inferred from homology"/>
<organism evidence="6 7">
    <name type="scientific">Flavihumibacter fluminis</name>
    <dbReference type="NCBI Taxonomy" id="2909236"/>
    <lineage>
        <taxon>Bacteria</taxon>
        <taxon>Pseudomonadati</taxon>
        <taxon>Bacteroidota</taxon>
        <taxon>Chitinophagia</taxon>
        <taxon>Chitinophagales</taxon>
        <taxon>Chitinophagaceae</taxon>
        <taxon>Flavihumibacter</taxon>
    </lineage>
</organism>
<evidence type="ECO:0000256" key="1">
    <source>
        <dbReference type="ARBA" id="ARBA00010923"/>
    </source>
</evidence>
<dbReference type="SUPFAM" id="SSF116734">
    <property type="entry name" value="DNA methylase specificity domain"/>
    <property type="match status" value="2"/>
</dbReference>
<protein>
    <submittedName>
        <fullName evidence="6">Restriction endonuclease subunit S</fullName>
        <ecNumber evidence="6">3.1.21.-</ecNumber>
    </submittedName>
</protein>
<reference evidence="6 7" key="1">
    <citation type="submission" date="2022-01" db="EMBL/GenBank/DDBJ databases">
        <title>Flavihumibacter sp. nov., isolated from sediment of a river.</title>
        <authorList>
            <person name="Liu H."/>
        </authorList>
    </citation>
    <scope>NUCLEOTIDE SEQUENCE [LARGE SCALE GENOMIC DNA]</scope>
    <source>
        <strain evidence="6 7">RY-1</strain>
    </source>
</reference>
<dbReference type="PANTHER" id="PTHR43140">
    <property type="entry name" value="TYPE-1 RESTRICTION ENZYME ECOKI SPECIFICITY PROTEIN"/>
    <property type="match status" value="1"/>
</dbReference>
<keyword evidence="6" id="KW-0540">Nuclease</keyword>
<evidence type="ECO:0000256" key="3">
    <source>
        <dbReference type="ARBA" id="ARBA00023125"/>
    </source>
</evidence>
<keyword evidence="6" id="KW-0255">Endonuclease</keyword>
<comment type="similarity">
    <text evidence="1">Belongs to the type-I restriction system S methylase family.</text>
</comment>
<dbReference type="CDD" id="cd17256">
    <property type="entry name" value="RMtype1_S_EcoJA65PI-TRD1-CR1_like"/>
    <property type="match status" value="1"/>
</dbReference>
<feature type="coiled-coil region" evidence="4">
    <location>
        <begin position="451"/>
        <end position="478"/>
    </location>
</feature>
<feature type="domain" description="Type I restriction modification DNA specificity" evidence="5">
    <location>
        <begin position="290"/>
        <end position="466"/>
    </location>
</feature>
<dbReference type="CDD" id="cd17521">
    <property type="entry name" value="RMtype1_S_Sau13435ORF2165P_TRD2-CR2_like"/>
    <property type="match status" value="1"/>
</dbReference>
<feature type="domain" description="Type I restriction modification DNA specificity" evidence="5">
    <location>
        <begin position="86"/>
        <end position="198"/>
    </location>
</feature>
<dbReference type="RefSeq" id="WP_234865079.1">
    <property type="nucleotide sequence ID" value="NZ_JAKEVY010000002.1"/>
</dbReference>
<evidence type="ECO:0000313" key="6">
    <source>
        <dbReference type="EMBL" id="MCF1714419.1"/>
    </source>
</evidence>
<dbReference type="InterPro" id="IPR044946">
    <property type="entry name" value="Restrct_endonuc_typeI_TRD_sf"/>
</dbReference>